<evidence type="ECO:0000256" key="1">
    <source>
        <dbReference type="ARBA" id="ARBA00001947"/>
    </source>
</evidence>
<dbReference type="InterPro" id="IPR036866">
    <property type="entry name" value="RibonucZ/Hydroxyglut_hydro"/>
</dbReference>
<feature type="region of interest" description="Disordered" evidence="6">
    <location>
        <begin position="328"/>
        <end position="349"/>
    </location>
</feature>
<dbReference type="GO" id="GO:0046872">
    <property type="term" value="F:metal ion binding"/>
    <property type="evidence" value="ECO:0007669"/>
    <property type="project" value="UniProtKB-KW"/>
</dbReference>
<sequence>MTVFDGLAGLPGGPGAKLEWIRARAADFVKEFRTTGMPSSIRTCNLVTLPYPTRFGLFRAARTPAPFLTITNRMLVIRWHESDGRRRTLLFEPSDIELGANTPYFAELARRTPSFARHLLLREYDSVETHLRRLGISVEEVDYLLFDHLHTQDIRRWVGTTAPQPDLGAAAPIEPLFPNAKLVVQRDELSAMRRLHPLQKPWYQADKFRDLRPGAILPIDGATLLGPGLAILPTPGHVFGNQTLVMNTDTGIWASSENAIAAECLTPEHSKMPGLRSFVRQWGHEVVLNANTIETTADQYNSLVLEKSIVDRAQSDTRFLQFFPSSELTGHPASPGTRPTFSHNAIGHG</sequence>
<dbReference type="SUPFAM" id="SSF56281">
    <property type="entry name" value="Metallo-hydrolase/oxidoreductase"/>
    <property type="match status" value="1"/>
</dbReference>
<accession>A0A233S9Z2</accession>
<keyword evidence="3" id="KW-0479">Metal-binding</keyword>
<dbReference type="GO" id="GO:0016787">
    <property type="term" value="F:hydrolase activity"/>
    <property type="evidence" value="ECO:0007669"/>
    <property type="project" value="UniProtKB-KW"/>
</dbReference>
<dbReference type="Proteomes" id="UP000215483">
    <property type="component" value="Unassembled WGS sequence"/>
</dbReference>
<dbReference type="PANTHER" id="PTHR42978:SF7">
    <property type="entry name" value="METALLO-HYDROLASE RV2300C-RELATED"/>
    <property type="match status" value="1"/>
</dbReference>
<evidence type="ECO:0000256" key="2">
    <source>
        <dbReference type="ARBA" id="ARBA00007749"/>
    </source>
</evidence>
<organism evidence="7 8">
    <name type="scientific">Streptomyces diastatochromogenes</name>
    <dbReference type="NCBI Taxonomy" id="42236"/>
    <lineage>
        <taxon>Bacteria</taxon>
        <taxon>Bacillati</taxon>
        <taxon>Actinomycetota</taxon>
        <taxon>Actinomycetes</taxon>
        <taxon>Kitasatosporales</taxon>
        <taxon>Streptomycetaceae</taxon>
        <taxon>Streptomyces</taxon>
    </lineage>
</organism>
<evidence type="ECO:0000256" key="5">
    <source>
        <dbReference type="ARBA" id="ARBA00022833"/>
    </source>
</evidence>
<protein>
    <recommendedName>
        <fullName evidence="9">Metallo-beta-lactamase domain-containing protein</fullName>
    </recommendedName>
</protein>
<keyword evidence="4" id="KW-0378">Hydrolase</keyword>
<dbReference type="InterPro" id="IPR051013">
    <property type="entry name" value="MBL_superfamily_lactonases"/>
</dbReference>
<dbReference type="Gene3D" id="3.60.15.10">
    <property type="entry name" value="Ribonuclease Z/Hydroxyacylglutathione hydrolase-like"/>
    <property type="match status" value="1"/>
</dbReference>
<keyword evidence="5" id="KW-0862">Zinc</keyword>
<evidence type="ECO:0000256" key="4">
    <source>
        <dbReference type="ARBA" id="ARBA00022801"/>
    </source>
</evidence>
<evidence type="ECO:0000256" key="3">
    <source>
        <dbReference type="ARBA" id="ARBA00022723"/>
    </source>
</evidence>
<comment type="cofactor">
    <cofactor evidence="1">
        <name>Zn(2+)</name>
        <dbReference type="ChEBI" id="CHEBI:29105"/>
    </cofactor>
</comment>
<dbReference type="AlphaFoldDB" id="A0A233S9Z2"/>
<evidence type="ECO:0000256" key="6">
    <source>
        <dbReference type="SAM" id="MobiDB-lite"/>
    </source>
</evidence>
<dbReference type="EMBL" id="MCGQ01000023">
    <property type="protein sequence ID" value="OXY92503.1"/>
    <property type="molecule type" value="Genomic_DNA"/>
</dbReference>
<evidence type="ECO:0008006" key="9">
    <source>
        <dbReference type="Google" id="ProtNLM"/>
    </source>
</evidence>
<name>A0A233S9Z2_STRDA</name>
<dbReference type="PANTHER" id="PTHR42978">
    <property type="entry name" value="QUORUM-QUENCHING LACTONASE YTNP-RELATED-RELATED"/>
    <property type="match status" value="1"/>
</dbReference>
<comment type="similarity">
    <text evidence="2">Belongs to the metallo-beta-lactamase superfamily.</text>
</comment>
<evidence type="ECO:0000313" key="8">
    <source>
        <dbReference type="Proteomes" id="UP000215483"/>
    </source>
</evidence>
<gene>
    <name evidence="7" type="ORF">BEK98_26240</name>
</gene>
<keyword evidence="8" id="KW-1185">Reference proteome</keyword>
<evidence type="ECO:0000313" key="7">
    <source>
        <dbReference type="EMBL" id="OXY92503.1"/>
    </source>
</evidence>
<proteinExistence type="inferred from homology"/>
<reference evidence="7 8" key="1">
    <citation type="submission" date="2016-07" db="EMBL/GenBank/DDBJ databases">
        <title>Draft genome of Streptomyces diastatochromogenes.</title>
        <authorList>
            <person name="Podduturi R."/>
            <person name="Lukassen M.B."/>
            <person name="Clausen N."/>
            <person name="Nielsen J.L."/>
            <person name="Jorgensen N.O."/>
        </authorList>
    </citation>
    <scope>NUCLEOTIDE SEQUENCE [LARGE SCALE GENOMIC DNA]</scope>
    <source>
        <strain evidence="7 8">DSM 40608</strain>
    </source>
</reference>
<comment type="caution">
    <text evidence="7">The sequence shown here is derived from an EMBL/GenBank/DDBJ whole genome shotgun (WGS) entry which is preliminary data.</text>
</comment>